<dbReference type="InterPro" id="IPR025419">
    <property type="entry name" value="DUF4142"/>
</dbReference>
<sequence length="257" mass="26819">MFRNIKNRRALGCHAGNEPVQQRIIPMNRYLVTTALAAALFVPSVASAQTAAPATQQQAALTAAEFVPTATFSNRFEIESSELALERTQSTDVRNFAQRMIQDHTAAGEAMMQAVEASGADLAVPAGLDQRHQQMVDQLQNLPEGQFDAAYLQMQRQVHDEAVALFGAYAQGGEAGPIREFAATTLPVLEQHHQMVMTTGADATVTGSTSATTSGATGGSMSSQQSGASTATSGQGGADPAESTTPSGGIVPGQNPN</sequence>
<gene>
    <name evidence="4" type="ORF">GGR03_003819</name>
</gene>
<evidence type="ECO:0000256" key="2">
    <source>
        <dbReference type="SAM" id="SignalP"/>
    </source>
</evidence>
<keyword evidence="2" id="KW-0732">Signal</keyword>
<dbReference type="Proteomes" id="UP000588647">
    <property type="component" value="Unassembled WGS sequence"/>
</dbReference>
<feature type="signal peptide" evidence="2">
    <location>
        <begin position="1"/>
        <end position="48"/>
    </location>
</feature>
<feature type="domain" description="DUF4142" evidence="3">
    <location>
        <begin position="62"/>
        <end position="197"/>
    </location>
</feature>
<dbReference type="InterPro" id="IPR012347">
    <property type="entry name" value="Ferritin-like"/>
</dbReference>
<proteinExistence type="predicted"/>
<evidence type="ECO:0000313" key="4">
    <source>
        <dbReference type="EMBL" id="MBB4004724.1"/>
    </source>
</evidence>
<dbReference type="PANTHER" id="PTHR38593:SF1">
    <property type="entry name" value="BLR2558 PROTEIN"/>
    <property type="match status" value="1"/>
</dbReference>
<feature type="chain" id="PRO_5030945219" evidence="2">
    <location>
        <begin position="49"/>
        <end position="257"/>
    </location>
</feature>
<reference evidence="4 5" key="1">
    <citation type="submission" date="2020-08" db="EMBL/GenBank/DDBJ databases">
        <title>Genomic Encyclopedia of Type Strains, Phase IV (KMG-IV): sequencing the most valuable type-strain genomes for metagenomic binning, comparative biology and taxonomic classification.</title>
        <authorList>
            <person name="Goeker M."/>
        </authorList>
    </citation>
    <scope>NUCLEOTIDE SEQUENCE [LARGE SCALE GENOMIC DNA]</scope>
    <source>
        <strain evidence="4 5">DSM 103570</strain>
    </source>
</reference>
<feature type="region of interest" description="Disordered" evidence="1">
    <location>
        <begin position="202"/>
        <end position="257"/>
    </location>
</feature>
<evidence type="ECO:0000259" key="3">
    <source>
        <dbReference type="Pfam" id="PF13628"/>
    </source>
</evidence>
<accession>A0A7W6HGC5</accession>
<evidence type="ECO:0000256" key="1">
    <source>
        <dbReference type="SAM" id="MobiDB-lite"/>
    </source>
</evidence>
<organism evidence="4 5">
    <name type="scientific">Aurantimonas endophytica</name>
    <dbReference type="NCBI Taxonomy" id="1522175"/>
    <lineage>
        <taxon>Bacteria</taxon>
        <taxon>Pseudomonadati</taxon>
        <taxon>Pseudomonadota</taxon>
        <taxon>Alphaproteobacteria</taxon>
        <taxon>Hyphomicrobiales</taxon>
        <taxon>Aurantimonadaceae</taxon>
        <taxon>Aurantimonas</taxon>
    </lineage>
</organism>
<dbReference type="EMBL" id="JACIEM010000005">
    <property type="protein sequence ID" value="MBB4004724.1"/>
    <property type="molecule type" value="Genomic_DNA"/>
</dbReference>
<dbReference type="Gene3D" id="1.20.1260.10">
    <property type="match status" value="1"/>
</dbReference>
<dbReference type="RefSeq" id="WP_183210307.1">
    <property type="nucleotide sequence ID" value="NZ_JAAAMM010000005.1"/>
</dbReference>
<dbReference type="AlphaFoldDB" id="A0A7W6HGC5"/>
<evidence type="ECO:0000313" key="5">
    <source>
        <dbReference type="Proteomes" id="UP000588647"/>
    </source>
</evidence>
<name>A0A7W6HGC5_9HYPH</name>
<dbReference type="Pfam" id="PF13628">
    <property type="entry name" value="DUF4142"/>
    <property type="match status" value="1"/>
</dbReference>
<protein>
    <submittedName>
        <fullName evidence="4">Putative outer membrane protein</fullName>
    </submittedName>
</protein>
<feature type="compositionally biased region" description="Low complexity" evidence="1">
    <location>
        <begin position="202"/>
        <end position="233"/>
    </location>
</feature>
<comment type="caution">
    <text evidence="4">The sequence shown here is derived from an EMBL/GenBank/DDBJ whole genome shotgun (WGS) entry which is preliminary data.</text>
</comment>
<dbReference type="PANTHER" id="PTHR38593">
    <property type="entry name" value="BLR2558 PROTEIN"/>
    <property type="match status" value="1"/>
</dbReference>
<keyword evidence="5" id="KW-1185">Reference proteome</keyword>